<dbReference type="InterPro" id="IPR000653">
    <property type="entry name" value="DegT/StrS_aminotransferase"/>
</dbReference>
<dbReference type="SUPFAM" id="SSF53383">
    <property type="entry name" value="PLP-dependent transferases"/>
    <property type="match status" value="1"/>
</dbReference>
<keyword evidence="4" id="KW-0032">Aminotransferase</keyword>
<dbReference type="GO" id="GO:0008483">
    <property type="term" value="F:transaminase activity"/>
    <property type="evidence" value="ECO:0007669"/>
    <property type="project" value="UniProtKB-KW"/>
</dbReference>
<evidence type="ECO:0000256" key="3">
    <source>
        <dbReference type="RuleBase" id="RU004508"/>
    </source>
</evidence>
<proteinExistence type="inferred from homology"/>
<keyword evidence="5" id="KW-1185">Reference proteome</keyword>
<comment type="similarity">
    <text evidence="2 3">Belongs to the DegT/DnrJ/EryC1 family.</text>
</comment>
<comment type="caution">
    <text evidence="4">The sequence shown here is derived from an EMBL/GenBank/DDBJ whole genome shotgun (WGS) entry which is preliminary data.</text>
</comment>
<evidence type="ECO:0000313" key="4">
    <source>
        <dbReference type="EMBL" id="MFC5952452.1"/>
    </source>
</evidence>
<dbReference type="InterPro" id="IPR015422">
    <property type="entry name" value="PyrdxlP-dep_Trfase_small"/>
</dbReference>
<dbReference type="CDD" id="cd00616">
    <property type="entry name" value="AHBA_syn"/>
    <property type="match status" value="1"/>
</dbReference>
<sequence>MAAPLTPVVRSDGTAPIPLVDLAAQHAEATAEQAAGWAEVLARTAFVGGPAVAEFEAAYAAYSGVEHVVGVANGTDALELALRALGVGPGDECLVPANTFIATAEAVVRAGAEVVLVDCEPGTALIDVDAALAAVTDRTRAVLPVHLYGQVADVARLEAGLPDHVAICEDAAQSQGARRDGLQAGAIGDIAGTSFYPGKNLGAYGDAGAVLTNSAELAERVRLLGAHGSPRKYEHTVAGVNSRLDALQAVVLSAKLTRLDAWNAARRAAAARYDALLADLPGVTTPTVTAGNEPVWHLYVIEVDRRDEVLAHLNAHGVGAGIHYPTPVHLTGAFGHLGKTGDFPVAEAAAERILSLPLYPQITEEQQQRVVDVLRTAL</sequence>
<dbReference type="EMBL" id="JBHSQK010000105">
    <property type="protein sequence ID" value="MFC5952452.1"/>
    <property type="molecule type" value="Genomic_DNA"/>
</dbReference>
<keyword evidence="1 3" id="KW-0663">Pyridoxal phosphate</keyword>
<gene>
    <name evidence="4" type="ORF">ACFQH9_29735</name>
</gene>
<evidence type="ECO:0000313" key="5">
    <source>
        <dbReference type="Proteomes" id="UP001596119"/>
    </source>
</evidence>
<organism evidence="4 5">
    <name type="scientific">Pseudonocardia lutea</name>
    <dbReference type="NCBI Taxonomy" id="2172015"/>
    <lineage>
        <taxon>Bacteria</taxon>
        <taxon>Bacillati</taxon>
        <taxon>Actinomycetota</taxon>
        <taxon>Actinomycetes</taxon>
        <taxon>Pseudonocardiales</taxon>
        <taxon>Pseudonocardiaceae</taxon>
        <taxon>Pseudonocardia</taxon>
    </lineage>
</organism>
<dbReference type="InterPro" id="IPR015421">
    <property type="entry name" value="PyrdxlP-dep_Trfase_major"/>
</dbReference>
<accession>A0ABW1IFE1</accession>
<dbReference type="Gene3D" id="3.40.640.10">
    <property type="entry name" value="Type I PLP-dependent aspartate aminotransferase-like (Major domain)"/>
    <property type="match status" value="1"/>
</dbReference>
<reference evidence="5" key="1">
    <citation type="journal article" date="2019" name="Int. J. Syst. Evol. Microbiol.">
        <title>The Global Catalogue of Microorganisms (GCM) 10K type strain sequencing project: providing services to taxonomists for standard genome sequencing and annotation.</title>
        <authorList>
            <consortium name="The Broad Institute Genomics Platform"/>
            <consortium name="The Broad Institute Genome Sequencing Center for Infectious Disease"/>
            <person name="Wu L."/>
            <person name="Ma J."/>
        </authorList>
    </citation>
    <scope>NUCLEOTIDE SEQUENCE [LARGE SCALE GENOMIC DNA]</scope>
    <source>
        <strain evidence="5">CGMCC 4.7397</strain>
    </source>
</reference>
<dbReference type="PANTHER" id="PTHR30244">
    <property type="entry name" value="TRANSAMINASE"/>
    <property type="match status" value="1"/>
</dbReference>
<dbReference type="Proteomes" id="UP001596119">
    <property type="component" value="Unassembled WGS sequence"/>
</dbReference>
<dbReference type="InterPro" id="IPR015424">
    <property type="entry name" value="PyrdxlP-dep_Trfase"/>
</dbReference>
<dbReference type="PANTHER" id="PTHR30244:SF36">
    <property type="entry name" value="3-OXO-GLUCOSE-6-PHOSPHATE:GLUTAMATE AMINOTRANSFERASE"/>
    <property type="match status" value="1"/>
</dbReference>
<evidence type="ECO:0000256" key="1">
    <source>
        <dbReference type="ARBA" id="ARBA00022898"/>
    </source>
</evidence>
<evidence type="ECO:0000256" key="2">
    <source>
        <dbReference type="ARBA" id="ARBA00037999"/>
    </source>
</evidence>
<protein>
    <submittedName>
        <fullName evidence="4">DegT/DnrJ/EryC1/StrS family aminotransferase</fullName>
    </submittedName>
</protein>
<dbReference type="PIRSF" id="PIRSF000390">
    <property type="entry name" value="PLP_StrS"/>
    <property type="match status" value="1"/>
</dbReference>
<dbReference type="RefSeq" id="WP_379571359.1">
    <property type="nucleotide sequence ID" value="NZ_JBHSQK010000105.1"/>
</dbReference>
<name>A0ABW1IFE1_9PSEU</name>
<keyword evidence="4" id="KW-0808">Transferase</keyword>
<dbReference type="Gene3D" id="3.90.1150.10">
    <property type="entry name" value="Aspartate Aminotransferase, domain 1"/>
    <property type="match status" value="1"/>
</dbReference>
<dbReference type="Pfam" id="PF01041">
    <property type="entry name" value="DegT_DnrJ_EryC1"/>
    <property type="match status" value="1"/>
</dbReference>